<dbReference type="OrthoDB" id="239512at2"/>
<evidence type="ECO:0000256" key="2">
    <source>
        <dbReference type="SAM" id="Phobius"/>
    </source>
</evidence>
<dbReference type="AlphaFoldDB" id="A0A517YFV3"/>
<evidence type="ECO:0000256" key="1">
    <source>
        <dbReference type="SAM" id="MobiDB-lite"/>
    </source>
</evidence>
<dbReference type="CDD" id="cd00198">
    <property type="entry name" value="vWFA"/>
    <property type="match status" value="1"/>
</dbReference>
<protein>
    <recommendedName>
        <fullName evidence="3">VWFA domain-containing protein</fullName>
    </recommendedName>
</protein>
<gene>
    <name evidence="4" type="ORF">ETAA8_42240</name>
</gene>
<feature type="compositionally biased region" description="Low complexity" evidence="1">
    <location>
        <begin position="645"/>
        <end position="654"/>
    </location>
</feature>
<dbReference type="PROSITE" id="PS50234">
    <property type="entry name" value="VWFA"/>
    <property type="match status" value="1"/>
</dbReference>
<dbReference type="SUPFAM" id="SSF53300">
    <property type="entry name" value="vWA-like"/>
    <property type="match status" value="1"/>
</dbReference>
<evidence type="ECO:0000313" key="4">
    <source>
        <dbReference type="EMBL" id="QDU29117.1"/>
    </source>
</evidence>
<dbReference type="Proteomes" id="UP000315017">
    <property type="component" value="Chromosome"/>
</dbReference>
<dbReference type="InterPro" id="IPR036465">
    <property type="entry name" value="vWFA_dom_sf"/>
</dbReference>
<keyword evidence="2" id="KW-0472">Membrane</keyword>
<keyword evidence="2" id="KW-1133">Transmembrane helix</keyword>
<evidence type="ECO:0000313" key="5">
    <source>
        <dbReference type="Proteomes" id="UP000315017"/>
    </source>
</evidence>
<keyword evidence="5" id="KW-1185">Reference proteome</keyword>
<feature type="domain" description="VWFA" evidence="3">
    <location>
        <begin position="178"/>
        <end position="331"/>
    </location>
</feature>
<evidence type="ECO:0000259" key="3">
    <source>
        <dbReference type="PROSITE" id="PS50234"/>
    </source>
</evidence>
<organism evidence="4 5">
    <name type="scientific">Anatilimnocola aggregata</name>
    <dbReference type="NCBI Taxonomy" id="2528021"/>
    <lineage>
        <taxon>Bacteria</taxon>
        <taxon>Pseudomonadati</taxon>
        <taxon>Planctomycetota</taxon>
        <taxon>Planctomycetia</taxon>
        <taxon>Pirellulales</taxon>
        <taxon>Pirellulaceae</taxon>
        <taxon>Anatilimnocola</taxon>
    </lineage>
</organism>
<reference evidence="4 5" key="1">
    <citation type="submission" date="2019-02" db="EMBL/GenBank/DDBJ databases">
        <title>Deep-cultivation of Planctomycetes and their phenomic and genomic characterization uncovers novel biology.</title>
        <authorList>
            <person name="Wiegand S."/>
            <person name="Jogler M."/>
            <person name="Boedeker C."/>
            <person name="Pinto D."/>
            <person name="Vollmers J."/>
            <person name="Rivas-Marin E."/>
            <person name="Kohn T."/>
            <person name="Peeters S.H."/>
            <person name="Heuer A."/>
            <person name="Rast P."/>
            <person name="Oberbeckmann S."/>
            <person name="Bunk B."/>
            <person name="Jeske O."/>
            <person name="Meyerdierks A."/>
            <person name="Storesund J.E."/>
            <person name="Kallscheuer N."/>
            <person name="Luecker S."/>
            <person name="Lage O.M."/>
            <person name="Pohl T."/>
            <person name="Merkel B.J."/>
            <person name="Hornburger P."/>
            <person name="Mueller R.-W."/>
            <person name="Bruemmer F."/>
            <person name="Labrenz M."/>
            <person name="Spormann A.M."/>
            <person name="Op den Camp H."/>
            <person name="Overmann J."/>
            <person name="Amann R."/>
            <person name="Jetten M.S.M."/>
            <person name="Mascher T."/>
            <person name="Medema M.H."/>
            <person name="Devos D.P."/>
            <person name="Kaster A.-K."/>
            <person name="Ovreas L."/>
            <person name="Rohde M."/>
            <person name="Galperin M.Y."/>
            <person name="Jogler C."/>
        </authorList>
    </citation>
    <scope>NUCLEOTIDE SEQUENCE [LARGE SCALE GENOMIC DNA]</scope>
    <source>
        <strain evidence="4 5">ETA_A8</strain>
    </source>
</reference>
<proteinExistence type="predicted"/>
<dbReference type="KEGG" id="aagg:ETAA8_42240"/>
<keyword evidence="2" id="KW-0812">Transmembrane</keyword>
<feature type="region of interest" description="Disordered" evidence="1">
    <location>
        <begin position="640"/>
        <end position="670"/>
    </location>
</feature>
<accession>A0A517YFV3</accession>
<dbReference type="InterPro" id="IPR002035">
    <property type="entry name" value="VWF_A"/>
</dbReference>
<dbReference type="RefSeq" id="WP_145092457.1">
    <property type="nucleotide sequence ID" value="NZ_CP036274.1"/>
</dbReference>
<sequence>MKLFENLKQYWRQQTGEDETPLDGDSPAFFVSFFVHLVILMLMGFLALPELNNQVTLTITQNTEEKEKELELEVPEEFFFSEQASEEVGANSVGGVAVALSVAPVVADVSDIPNQEQVDEAEVGNVEVNEAIAVATGLNYSQNQVVKGAAGVGETGAEGAIDRITHEILLSLEERKTLVVWLFDSTASLVPQRKSIHDRFDRIYRELGIIEASGNENFSKHSEPLLSSVIAFGQGVEALTKEPTANLSELKEAIASIKNDESGTENVFYAVHEAAKKYASFRYTTEEKPKPDRNVMIVVVTDEVGSDWKQGLEPTVRMCRRWAMPVYVVGVPAPFGRQETMMKWVDPDPKYDQAPQWGVVEQGPETLYPERIKLAFSGSKIDDDPIDSGFGPYGLTRLAVETGGIYFAVHPNRSVTKEVSRKDTAAYTSHIKSFFDPSVMRKYKPDYVSVQEYDKRVSANMARRKLIEAALSPQLQQMEAPETNFVKRDEASFSNALSEAQKQAAALEPRVNGLYEILRQGESDREKETVLRWQAGYDLAMGRVLAVKVRTESYNAMLAAAKRGLKPKDPKSNTWTLKPDDEISVGSALQKVADRARMYLERVVKDHEGTPWAMLAQQELKDPLGWKWEESFTDVSPMRQGAGAGNAAAPANDAMKMLMKPAPKRPAPKL</sequence>
<dbReference type="Gene3D" id="3.40.50.410">
    <property type="entry name" value="von Willebrand factor, type A domain"/>
    <property type="match status" value="1"/>
</dbReference>
<name>A0A517YFV3_9BACT</name>
<feature type="transmembrane region" description="Helical" evidence="2">
    <location>
        <begin position="28"/>
        <end position="48"/>
    </location>
</feature>
<dbReference type="EMBL" id="CP036274">
    <property type="protein sequence ID" value="QDU29117.1"/>
    <property type="molecule type" value="Genomic_DNA"/>
</dbReference>